<keyword evidence="3" id="KW-0328">Glycosyltransferase</keyword>
<evidence type="ECO:0000256" key="5">
    <source>
        <dbReference type="ARBA" id="ARBA00023316"/>
    </source>
</evidence>
<feature type="transmembrane region" description="Helical" evidence="8">
    <location>
        <begin position="2280"/>
        <end position="2299"/>
    </location>
</feature>
<evidence type="ECO:0000256" key="6">
    <source>
        <dbReference type="ARBA" id="ARBA00048960"/>
    </source>
</evidence>
<keyword evidence="5" id="KW-0961">Cell wall biogenesis/degradation</keyword>
<dbReference type="Pfam" id="PF26127">
    <property type="entry name" value="12TM_Mok13"/>
    <property type="match status" value="2"/>
</dbReference>
<dbReference type="InterPro" id="IPR017853">
    <property type="entry name" value="GH"/>
</dbReference>
<dbReference type="Pfam" id="PF26111">
    <property type="entry name" value="Ig_Mok13"/>
    <property type="match status" value="1"/>
</dbReference>
<name>A0A0L6VQG9_9BASI</name>
<dbReference type="FunFam" id="3.40.50.2000:FF:000157">
    <property type="entry name" value="Alpha-1,3-glucan synthase, variant"/>
    <property type="match status" value="1"/>
</dbReference>
<dbReference type="Pfam" id="PF26122">
    <property type="entry name" value="CBM_Mok13"/>
    <property type="match status" value="1"/>
</dbReference>
<reference evidence="11 12" key="1">
    <citation type="submission" date="2015-08" db="EMBL/GenBank/DDBJ databases">
        <title>Next Generation Sequencing and Analysis of the Genome of Puccinia sorghi L Schw, the Causal Agent of Maize Common Rust.</title>
        <authorList>
            <person name="Rochi L."/>
            <person name="Burguener G."/>
            <person name="Darino M."/>
            <person name="Turjanski A."/>
            <person name="Kreff E."/>
            <person name="Dieguez M.J."/>
            <person name="Sacco F."/>
        </authorList>
    </citation>
    <scope>NUCLEOTIDE SEQUENCE [LARGE SCALE GENOMIC DNA]</scope>
    <source>
        <strain evidence="11 12">RO10H11247</strain>
    </source>
</reference>
<keyword evidence="8" id="KW-0472">Membrane</keyword>
<dbReference type="SUPFAM" id="SSF51445">
    <property type="entry name" value="(Trans)glycosidases"/>
    <property type="match status" value="1"/>
</dbReference>
<dbReference type="VEuPathDB" id="FungiDB:VP01_120g8"/>
<feature type="transmembrane region" description="Helical" evidence="8">
    <location>
        <begin position="2435"/>
        <end position="2453"/>
    </location>
</feature>
<feature type="compositionally biased region" description="Polar residues" evidence="7">
    <location>
        <begin position="1718"/>
        <end position="1737"/>
    </location>
</feature>
<feature type="transmembrane region" description="Helical" evidence="8">
    <location>
        <begin position="2199"/>
        <end position="2220"/>
    </location>
</feature>
<dbReference type="InterPro" id="IPR058659">
    <property type="entry name" value="Mok11-13/Ags1-like_CBM"/>
</dbReference>
<dbReference type="Pfam" id="PF26114">
    <property type="entry name" value="Ig_2_Mok13"/>
    <property type="match status" value="1"/>
</dbReference>
<keyword evidence="9" id="KW-0732">Signal</keyword>
<feature type="chain" id="PRO_5005568703" description="alpha-1,3-glucan synthase" evidence="9">
    <location>
        <begin position="20"/>
        <end position="2485"/>
    </location>
</feature>
<dbReference type="Pfam" id="PF00534">
    <property type="entry name" value="Glycos_transf_1"/>
    <property type="match status" value="1"/>
</dbReference>
<dbReference type="InterPro" id="IPR058654">
    <property type="entry name" value="Mok11-14/Ags1-like_TM"/>
</dbReference>
<feature type="signal peptide" evidence="9">
    <location>
        <begin position="1"/>
        <end position="19"/>
    </location>
</feature>
<feature type="transmembrane region" description="Helical" evidence="8">
    <location>
        <begin position="2099"/>
        <end position="2118"/>
    </location>
</feature>
<evidence type="ECO:0000256" key="2">
    <source>
        <dbReference type="ARBA" id="ARBA00012688"/>
    </source>
</evidence>
<dbReference type="Pfam" id="PF00128">
    <property type="entry name" value="Alpha-amylase"/>
    <property type="match status" value="1"/>
</dbReference>
<dbReference type="SUPFAM" id="SSF53756">
    <property type="entry name" value="UDP-Glycosyltransferase/glycogen phosphorylase"/>
    <property type="match status" value="1"/>
</dbReference>
<dbReference type="PANTHER" id="PTHR47182:SF2">
    <property type="entry name" value="CELL WALL ALPHA-1,3-GLUCAN SYNTHASE AGS1"/>
    <property type="match status" value="1"/>
</dbReference>
<evidence type="ECO:0000256" key="7">
    <source>
        <dbReference type="SAM" id="MobiDB-lite"/>
    </source>
</evidence>
<evidence type="ECO:0000313" key="11">
    <source>
        <dbReference type="EMBL" id="KNZ62897.1"/>
    </source>
</evidence>
<comment type="catalytic activity">
    <reaction evidence="6">
        <text>[(1-&gt;3)-alpha-D-glucosyl](n) + UDP-alpha-D-glucose = [(1-&gt;3)-alpha-D-glucosyl](n+1) + UDP + H(+)</text>
        <dbReference type="Rhea" id="RHEA:19749"/>
        <dbReference type="Rhea" id="RHEA-COMP:11150"/>
        <dbReference type="Rhea" id="RHEA-COMP:11151"/>
        <dbReference type="ChEBI" id="CHEBI:15378"/>
        <dbReference type="ChEBI" id="CHEBI:28100"/>
        <dbReference type="ChEBI" id="CHEBI:58223"/>
        <dbReference type="ChEBI" id="CHEBI:58885"/>
        <dbReference type="EC" id="2.4.1.183"/>
    </reaction>
</comment>
<evidence type="ECO:0000313" key="12">
    <source>
        <dbReference type="Proteomes" id="UP000037035"/>
    </source>
</evidence>
<feature type="transmembrane region" description="Helical" evidence="8">
    <location>
        <begin position="2069"/>
        <end position="2087"/>
    </location>
</feature>
<sequence length="2485" mass="278241">MSWTYRPLLLASLISQIWSHPYDPKLAQYNINLNQTGGNRIQSYYSDWPEKSSGQGGYTPSPSNWRALPTYTVLLDKFVDGDPTNNDYFNTQWESDFRGNQMRHGGDISGFAQDRVLDYIYGMGYRCIFLAGTPWVNMPWQADGYSALDFTLLDPHYGTLAEWRAAIDKIHARGMYVMLDMTTTTMGDLIGNSKFLNASTPFSLEGYQVEWKYPPHTPWDLQRYADFNFTNTRSTCQLPRFFDNDGSQVTSVPTKLDECYAGDFDQFGDLEAFGVHPDWQRQLSKFASVQDRLREWDDEVAAKLEHLACMTLRALDPDSFRIDKATQQTVDFVGKWGAAVKTCATSIGKNNFFIPGEITGGNTFGSLYIGRGRQPKNYANIGVKEASVITPNQSQYFMRPVGQNGLDSAAFHYSVYRSLTRFLSMDGNLDVAYDVEVNWVAAWNQIFVSNDFLNAHTGQIDPRHLYGTSNQDVFRWPSLKNGTAKMLLGQLITNLVMPGIPLAYYGEEQNMYLYDSQGCNYLYGRQAMSATRAWQVHGCYRVGSEQYYQMPLDRALDGCKDDWNSLDHFDPTSPVRKVLSHFTHLRAQYPALQDGFNLVQRGNWTSYGQLPGSNITQTEWGFWSVTRGPSDQQQFNGPNANTTVWMLYSNLNTTKTFQFDCGTQLWISAPYPAPTTVRNLIYPYETYNLAGSQSPYYLDGKAPYRGCLESVTMDPLGFKVLVPANNWVAPLPQLVHFNPGHDARILSRSDNDSSPIPISFSFSDEMSCDSVSQSVSLAYTIDPASSHQPHINFNSLSCTSIPAVPNSLRAAPAAVWTWSSQIEDAPDGIYEIVIKNPANNAGLHTQSTDHLLIRKGRSDNPITFQAVTYSKNLLQKGSEGLFQIISNAPGADLMRYSTDFGKTWMKWQPYARVTGLPAGTFSQTEFWEGQHIRVQYWSKLSGSSAQAVDADYGYTGKGIRTVPQLLLRGPFNQWGYDLGTNNGFTPRQNNWTFDIMTSWPNYFQVTPFDVHDKFYWGDVDGDGALDLLPPNSQSPNFLNLSKPLSPYLGWRIVVNQSDMTWSALPIGDETVGIAVFILLCLIPPLTAILACWIFRRAFYSIKINKYGFKEKKGFRLNPFLDLMKEKSHDFRAARGEKAEMGMIGAGLGAAMGLKVRGARWPDDMTIRRKVLIATLEYEIADWKLKVKIGGLGVMSSLMGKAMHDVDLLWVVPKVQDLEYPEAEPAPPIEVTIFGEKYLIDLQIHRLDNITYYLLDSPVFRANTKSDPYPARMDDLSSAIFYSSWNQSIAEICTRTPDLDIYHINDYHGALVPLYLLPRVLPVCLSLHNAEFQGLWPLRTKEEADEVCRAFNLSKDICTRYVQFGNVFNLLHAAASFISHHQKSVGVAGVSDKYGKRSWARYPALWTLKTIDSLPNPDPTDIEALDETPRNMKDVTIDEAAEAQRPEDKRKTQEWAGLHQDPKAQLFVFVGRWSLQKGVDLIADVFTTILEKRSDVQLVAVGPVVDLYGRFAAAKLARLMELYPGRVFSKPEFTALPPFIFSGGDFALIPSRDEPFGLVAVEFGRKGALGVGSRLGGLGLMPGWWFPVESDSTAHMHSQFTKTIKAALKSTNQERAVLRARSALQRFPVLEWRSRMENMHRRSIKASRKYAGTLAAGPDTPARPHSDMKIEMIADQYDPFSSRGSTDLLRQQDPPDAITDISQHSVHLKPGTSPIARNGSFQSGMDISASTSEAPSPRTSDDCEHEAKDASPLVTKRGAPHFRVSRASMVPRPISVVPSIHPNMLESQEEDDQYGSFLHKANRQLNRKLTRKLTITYGKQAAKDPFIPSAATPTTATAPEFNEDELLPPIRPFAGGSANPDRKSFDTINSIMEEHGADSPLNQAIEGFTDENGMVTQEFVSKLAELNSTNSKGDLCIAEYLVAAEKAYFKHVRDDKLAQAKSIYGGSTLRGSMAKRPISRAVSEWSIKRHALDPDEEDQAMGSEDALTTPVQLNQWQIRLQKVYFGWPLYTILLAFGQVLGATSFQLSLLGGTSSQRTFDLYIIGAVNIIGSVFWYILNSIKPATWSLSLPWVCFGLAFCLIGLPSLSYDLKVYTVRHPLSLLASSFYSFASAAGFLFFSTNFGEEAGGGTNTWVYRACVVQGTQQVWVSLLVFDKSFRNEFITKSCETHVSPSQIAALWYWGFKLQGTNPSDTSSVPPAWINVFTLSLAVLCFAVGYILYNGLPNYYRNVPGQVPNFVKTLFRRKLVIWYIASEILRDYWLSGPYGRNWSFLWTGSAMPVWATVILVFIFFIGVWAAVMKVLSHASKKHTWFLPIFAVGLGAPRWCQMLWGTSSLATYIPWAGPVGPYLGTSLWLWLGVLDAIQSVGLGMILLQTLSRTHVAATLCLAQIIGSTAVIAARATAPNRIGPGNVFPDLGLWDRSGLLKESPLANWEFWTALACQLIIVAGYLVLFRREVCAASCGYLCDVFQILIKSFCNEWHVRRN</sequence>
<evidence type="ECO:0000256" key="3">
    <source>
        <dbReference type="ARBA" id="ARBA00022676"/>
    </source>
</evidence>
<dbReference type="CDD" id="cd11323">
    <property type="entry name" value="AmyAc_AGS"/>
    <property type="match status" value="1"/>
</dbReference>
<keyword evidence="8" id="KW-0812">Transmembrane</keyword>
<dbReference type="Gene3D" id="3.20.20.80">
    <property type="entry name" value="Glycosidases"/>
    <property type="match status" value="2"/>
</dbReference>
<evidence type="ECO:0000256" key="8">
    <source>
        <dbReference type="SAM" id="Phobius"/>
    </source>
</evidence>
<comment type="caution">
    <text evidence="11">The sequence shown here is derived from an EMBL/GenBank/DDBJ whole genome shotgun (WGS) entry which is preliminary data.</text>
</comment>
<dbReference type="InterPro" id="IPR013534">
    <property type="entry name" value="Starch_synth_cat_dom"/>
</dbReference>
<dbReference type="InterPro" id="IPR058658">
    <property type="entry name" value="Mok11-13/Ags1-like_Ig_2"/>
</dbReference>
<evidence type="ECO:0000256" key="9">
    <source>
        <dbReference type="SAM" id="SignalP"/>
    </source>
</evidence>
<dbReference type="InterPro" id="IPR006047">
    <property type="entry name" value="GH13_cat_dom"/>
</dbReference>
<organism evidence="11 12">
    <name type="scientific">Puccinia sorghi</name>
    <dbReference type="NCBI Taxonomy" id="27349"/>
    <lineage>
        <taxon>Eukaryota</taxon>
        <taxon>Fungi</taxon>
        <taxon>Dikarya</taxon>
        <taxon>Basidiomycota</taxon>
        <taxon>Pucciniomycotina</taxon>
        <taxon>Pucciniomycetes</taxon>
        <taxon>Pucciniales</taxon>
        <taxon>Pucciniaceae</taxon>
        <taxon>Puccinia</taxon>
    </lineage>
</organism>
<feature type="transmembrane region" description="Helical" evidence="8">
    <location>
        <begin position="2006"/>
        <end position="2026"/>
    </location>
</feature>
<accession>A0A0L6VQG9</accession>
<evidence type="ECO:0000256" key="1">
    <source>
        <dbReference type="ARBA" id="ARBA00006122"/>
    </source>
</evidence>
<dbReference type="STRING" id="27349.A0A0L6VQG9"/>
<feature type="region of interest" description="Disordered" evidence="7">
    <location>
        <begin position="1706"/>
        <end position="1748"/>
    </location>
</feature>
<keyword evidence="4" id="KW-0808">Transferase</keyword>
<dbReference type="FunFam" id="3.20.20.80:FF:000114">
    <property type="entry name" value="Cell wall alpha-1,3-glucan synthase ags1"/>
    <property type="match status" value="1"/>
</dbReference>
<protein>
    <recommendedName>
        <fullName evidence="2">alpha-1,3-glucan synthase</fullName>
        <ecNumber evidence="2">2.4.1.183</ecNumber>
    </recommendedName>
</protein>
<feature type="transmembrane region" description="Helical" evidence="8">
    <location>
        <begin position="2311"/>
        <end position="2333"/>
    </location>
</feature>
<dbReference type="InterPro" id="IPR058656">
    <property type="entry name" value="Mok11-13/Ags1-like_GH"/>
</dbReference>
<dbReference type="Pfam" id="PF08323">
    <property type="entry name" value="Glyco_transf_5"/>
    <property type="match status" value="1"/>
</dbReference>
<dbReference type="GO" id="GO:0047657">
    <property type="term" value="F:alpha-1,3-glucan synthase activity"/>
    <property type="evidence" value="ECO:0007669"/>
    <property type="project" value="UniProtKB-EC"/>
</dbReference>
<keyword evidence="12" id="KW-1185">Reference proteome</keyword>
<feature type="domain" description="Glycosyl hydrolase family 13 catalytic" evidence="10">
    <location>
        <begin position="72"/>
        <end position="532"/>
    </location>
</feature>
<dbReference type="InterPro" id="IPR058655">
    <property type="entry name" value="Mok11-14/Ags1-like"/>
</dbReference>
<dbReference type="FunFam" id="3.20.20.80:FF:000162">
    <property type="entry name" value="Cell wall alpha-1,3-glucan synthase mok12"/>
    <property type="match status" value="1"/>
</dbReference>
<gene>
    <name evidence="11" type="ORF">VP01_120g8</name>
</gene>
<dbReference type="GO" id="GO:0009277">
    <property type="term" value="C:fungal-type cell wall"/>
    <property type="evidence" value="ECO:0007669"/>
    <property type="project" value="TreeGrafter"/>
</dbReference>
<keyword evidence="8" id="KW-1133">Transmembrane helix</keyword>
<evidence type="ECO:0000259" key="10">
    <source>
        <dbReference type="SMART" id="SM00642"/>
    </source>
</evidence>
<dbReference type="InterPro" id="IPR058657">
    <property type="entry name" value="Mok11-13/Ags1-like_Ig"/>
</dbReference>
<dbReference type="PANTHER" id="PTHR47182">
    <property type="entry name" value="CELL WALL ALPHA-1,3-GLUCAN SYNTHASE AGS1-RELATED"/>
    <property type="match status" value="1"/>
</dbReference>
<proteinExistence type="inferred from homology"/>
<feature type="transmembrane region" description="Helical" evidence="8">
    <location>
        <begin position="1071"/>
        <end position="1094"/>
    </location>
</feature>
<dbReference type="SMART" id="SM00642">
    <property type="entry name" value="Aamy"/>
    <property type="match status" value="1"/>
</dbReference>
<dbReference type="OrthoDB" id="512920at2759"/>
<dbReference type="Proteomes" id="UP000037035">
    <property type="component" value="Unassembled WGS sequence"/>
</dbReference>
<dbReference type="Pfam" id="PF26108">
    <property type="entry name" value="GH_Mok13"/>
    <property type="match status" value="1"/>
</dbReference>
<feature type="transmembrane region" description="Helical" evidence="8">
    <location>
        <begin position="2380"/>
        <end position="2399"/>
    </location>
</feature>
<feature type="transmembrane region" description="Helical" evidence="8">
    <location>
        <begin position="2038"/>
        <end position="2057"/>
    </location>
</feature>
<dbReference type="InterPro" id="IPR001296">
    <property type="entry name" value="Glyco_trans_1"/>
</dbReference>
<feature type="compositionally biased region" description="Basic and acidic residues" evidence="7">
    <location>
        <begin position="1738"/>
        <end position="1748"/>
    </location>
</feature>
<dbReference type="Gene3D" id="3.40.50.2000">
    <property type="entry name" value="Glycogen Phosphorylase B"/>
    <property type="match status" value="2"/>
</dbReference>
<dbReference type="GO" id="GO:0070600">
    <property type="term" value="P:fungal-type cell wall (1-&gt;3)-alpha-glucan biosynthetic process"/>
    <property type="evidence" value="ECO:0007669"/>
    <property type="project" value="TreeGrafter"/>
</dbReference>
<dbReference type="EMBL" id="LAVV01002333">
    <property type="protein sequence ID" value="KNZ62897.1"/>
    <property type="molecule type" value="Genomic_DNA"/>
</dbReference>
<dbReference type="FunFam" id="3.40.50.2000:FF:000052">
    <property type="entry name" value="Alpha-1,3-glucan synthase Ags2"/>
    <property type="match status" value="1"/>
</dbReference>
<comment type="similarity">
    <text evidence="1">Belongs to the glycosyltransferase group 1 family.</text>
</comment>
<evidence type="ECO:0000256" key="4">
    <source>
        <dbReference type="ARBA" id="ARBA00022679"/>
    </source>
</evidence>
<dbReference type="EC" id="2.4.1.183" evidence="2"/>